<dbReference type="AlphaFoldDB" id="A0A8H6M4Z0"/>
<keyword evidence="3" id="KW-1185">Reference proteome</keyword>
<organism evidence="2 3">
    <name type="scientific">Ephemerocybe angulata</name>
    <dbReference type="NCBI Taxonomy" id="980116"/>
    <lineage>
        <taxon>Eukaryota</taxon>
        <taxon>Fungi</taxon>
        <taxon>Dikarya</taxon>
        <taxon>Basidiomycota</taxon>
        <taxon>Agaricomycotina</taxon>
        <taxon>Agaricomycetes</taxon>
        <taxon>Agaricomycetidae</taxon>
        <taxon>Agaricales</taxon>
        <taxon>Agaricineae</taxon>
        <taxon>Psathyrellaceae</taxon>
        <taxon>Ephemerocybe</taxon>
    </lineage>
</organism>
<feature type="compositionally biased region" description="Basic and acidic residues" evidence="1">
    <location>
        <begin position="157"/>
        <end position="170"/>
    </location>
</feature>
<evidence type="ECO:0000256" key="1">
    <source>
        <dbReference type="SAM" id="MobiDB-lite"/>
    </source>
</evidence>
<feature type="compositionally biased region" description="Low complexity" evidence="1">
    <location>
        <begin position="92"/>
        <end position="115"/>
    </location>
</feature>
<feature type="compositionally biased region" description="Polar residues" evidence="1">
    <location>
        <begin position="116"/>
        <end position="130"/>
    </location>
</feature>
<feature type="region of interest" description="Disordered" evidence="1">
    <location>
        <begin position="1"/>
        <end position="170"/>
    </location>
</feature>
<protein>
    <submittedName>
        <fullName evidence="2">Uncharacterized protein</fullName>
    </submittedName>
</protein>
<name>A0A8H6M4Z0_9AGAR</name>
<proteinExistence type="predicted"/>
<comment type="caution">
    <text evidence="2">The sequence shown here is derived from an EMBL/GenBank/DDBJ whole genome shotgun (WGS) entry which is preliminary data.</text>
</comment>
<feature type="compositionally biased region" description="Low complexity" evidence="1">
    <location>
        <begin position="16"/>
        <end position="31"/>
    </location>
</feature>
<gene>
    <name evidence="2" type="ORF">DFP72DRAFT_303432</name>
</gene>
<reference evidence="2 3" key="1">
    <citation type="submission" date="2020-07" db="EMBL/GenBank/DDBJ databases">
        <title>Comparative genomics of pyrophilous fungi reveals a link between fire events and developmental genes.</title>
        <authorList>
            <consortium name="DOE Joint Genome Institute"/>
            <person name="Steindorff A.S."/>
            <person name="Carver A."/>
            <person name="Calhoun S."/>
            <person name="Stillman K."/>
            <person name="Liu H."/>
            <person name="Lipzen A."/>
            <person name="Pangilinan J."/>
            <person name="Labutti K."/>
            <person name="Bruns T.D."/>
            <person name="Grigoriev I.V."/>
        </authorList>
    </citation>
    <scope>NUCLEOTIDE SEQUENCE [LARGE SCALE GENOMIC DNA]</scope>
    <source>
        <strain evidence="2 3">CBS 144469</strain>
    </source>
</reference>
<dbReference type="OrthoDB" id="3063568at2759"/>
<dbReference type="EMBL" id="JACGCI010000028">
    <property type="protein sequence ID" value="KAF6755853.1"/>
    <property type="molecule type" value="Genomic_DNA"/>
</dbReference>
<accession>A0A8H6M4Z0</accession>
<evidence type="ECO:0000313" key="3">
    <source>
        <dbReference type="Proteomes" id="UP000521943"/>
    </source>
</evidence>
<dbReference type="Proteomes" id="UP000521943">
    <property type="component" value="Unassembled WGS sequence"/>
</dbReference>
<sequence>MADKPTVPQGVGFPKSSTLSLNSTSSEITLTDSSTSVTPLVRRAPPPQKDYNAAMAILQSRYGTGGGIPSPKKKPSNKLEGKAAGTSSRMATSQTPSGTPTSSPSTSSTSVSTRSWASRESGSRESPTSSIKKKFSMLGIFRDKKKAEVPAEDDHDSEPAGERDDSTQGN</sequence>
<evidence type="ECO:0000313" key="2">
    <source>
        <dbReference type="EMBL" id="KAF6755853.1"/>
    </source>
</evidence>